<dbReference type="Gene3D" id="2.30.40.10">
    <property type="entry name" value="Urease, subunit C, domain 1"/>
    <property type="match status" value="1"/>
</dbReference>
<reference evidence="2 3" key="1">
    <citation type="submission" date="2011-08" db="EMBL/GenBank/DDBJ databases">
        <title>The Genome Sequence of Clostridium orbiscindens 1_3_50AFAA.</title>
        <authorList>
            <consortium name="The Broad Institute Genome Sequencing Platform"/>
            <person name="Earl A."/>
            <person name="Ward D."/>
            <person name="Feldgarden M."/>
            <person name="Gevers D."/>
            <person name="Daigneault M."/>
            <person name="Strauss J."/>
            <person name="Allen-Vercoe E."/>
            <person name="Young S.K."/>
            <person name="Zeng Q."/>
            <person name="Gargeya S."/>
            <person name="Fitzgerald M."/>
            <person name="Haas B."/>
            <person name="Abouelleil A."/>
            <person name="Alvarado L."/>
            <person name="Arachchi H.M."/>
            <person name="Berlin A."/>
            <person name="Brown A."/>
            <person name="Chapman S.B."/>
            <person name="Chen Z."/>
            <person name="Dunbar C."/>
            <person name="Freedman E."/>
            <person name="Gearin G."/>
            <person name="Gellesch M."/>
            <person name="Goldberg J."/>
            <person name="Griggs A."/>
            <person name="Gujja S."/>
            <person name="Heiman D."/>
            <person name="Howarth C."/>
            <person name="Larson L."/>
            <person name="Lui A."/>
            <person name="MacDonald P.J.P."/>
            <person name="Montmayeur A."/>
            <person name="Murphy C."/>
            <person name="Neiman D."/>
            <person name="Pearson M."/>
            <person name="Priest M."/>
            <person name="Roberts A."/>
            <person name="Saif S."/>
            <person name="Shea T."/>
            <person name="Shenoy N."/>
            <person name="Sisk P."/>
            <person name="Stolte C."/>
            <person name="Sykes S."/>
            <person name="Wortman J."/>
            <person name="Nusbaum C."/>
            <person name="Birren B."/>
        </authorList>
    </citation>
    <scope>NUCLEOTIDE SEQUENCE [LARGE SCALE GENOMIC DNA]</scope>
    <source>
        <strain evidence="2 3">1_3_50AFAA</strain>
    </source>
</reference>
<dbReference type="CDD" id="cd01300">
    <property type="entry name" value="YtcJ_like"/>
    <property type="match status" value="1"/>
</dbReference>
<keyword evidence="3" id="KW-1185">Reference proteome</keyword>
<evidence type="ECO:0000259" key="1">
    <source>
        <dbReference type="Pfam" id="PF07969"/>
    </source>
</evidence>
<dbReference type="HOGENOM" id="CLU_009942_3_1_9"/>
<dbReference type="RefSeq" id="WP_044941914.1">
    <property type="nucleotide sequence ID" value="NZ_KN174164.1"/>
</dbReference>
<dbReference type="InterPro" id="IPR013108">
    <property type="entry name" value="Amidohydro_3"/>
</dbReference>
<evidence type="ECO:0000313" key="3">
    <source>
        <dbReference type="Proteomes" id="UP000029585"/>
    </source>
</evidence>
<accession>A0A096B6E6</accession>
<dbReference type="InterPro" id="IPR011059">
    <property type="entry name" value="Metal-dep_hydrolase_composite"/>
</dbReference>
<dbReference type="Gene3D" id="3.10.310.70">
    <property type="match status" value="1"/>
</dbReference>
<dbReference type="PANTHER" id="PTHR22642:SF2">
    <property type="entry name" value="PROTEIN LONG AFTER FAR-RED 3"/>
    <property type="match status" value="1"/>
</dbReference>
<sequence length="530" mass="59365">MRRLWYNGTVASMDGAMRRYEAVGAEDGRLTFLGSVQEALAQAWDETRDLQGGMVLPGFTDSHMHLLHYAMIQKNLSLFGVASIGEIIERGRARIERDHPSYLIGMGWNQETMVEGRLVTREDLDRISTDIPVCMLRTCLHIGACNSVMLERIRALEDVAPEVLALVDFSNGILREDAARLYMKVLPQADDAYVKELIRLGQRDLNAAGITCVNSDDLKAIAGVDPIRLIGIFREMEADGELTVRVYEQCLVEPEDFERLQAVRSDPADRESLFRTGPRKLLQDGSLGAKSAEMIDGYLDEPDNHGIPIYTEEELCSRIRAAHTAHMDVAVHAIGDLAFRKVCDAIEWVEREEPWPDHRHGIVHAQTTTPALLERMKALGLQAYIQPIFIDADMNIIAERVGEAHAKECYNWKAMEDLGIRVSGGSDCPVEPFNVLDNLRAAVTRQNRAGTRVYLPEQALTVEQAVRLFTSDAAWASRDEAVRGTLELGKQADLVVLDRDLFKISHQDFNRVKVLETVLNGVTVYRAETL</sequence>
<dbReference type="EMBL" id="ADLO01000084">
    <property type="protein sequence ID" value="KGF54566.1"/>
    <property type="molecule type" value="Genomic_DNA"/>
</dbReference>
<dbReference type="PANTHER" id="PTHR22642">
    <property type="entry name" value="IMIDAZOLONEPROPIONASE"/>
    <property type="match status" value="1"/>
</dbReference>
<dbReference type="PATRIC" id="fig|742738.3.peg.2802"/>
<dbReference type="SUPFAM" id="SSF51556">
    <property type="entry name" value="Metallo-dependent hydrolases"/>
    <property type="match status" value="1"/>
</dbReference>
<dbReference type="Pfam" id="PF07969">
    <property type="entry name" value="Amidohydro_3"/>
    <property type="match status" value="1"/>
</dbReference>
<dbReference type="Proteomes" id="UP000029585">
    <property type="component" value="Unassembled WGS sequence"/>
</dbReference>
<comment type="caution">
    <text evidence="2">The sequence shown here is derived from an EMBL/GenBank/DDBJ whole genome shotgun (WGS) entry which is preliminary data.</text>
</comment>
<dbReference type="AlphaFoldDB" id="A0A096B6E6"/>
<dbReference type="SUPFAM" id="SSF51338">
    <property type="entry name" value="Composite domain of metallo-dependent hydrolases"/>
    <property type="match status" value="1"/>
</dbReference>
<dbReference type="eggNOG" id="COG1574">
    <property type="taxonomic scope" value="Bacteria"/>
</dbReference>
<feature type="domain" description="Amidohydrolase 3" evidence="1">
    <location>
        <begin position="46"/>
        <end position="525"/>
    </location>
</feature>
<dbReference type="GO" id="GO:0016810">
    <property type="term" value="F:hydrolase activity, acting on carbon-nitrogen (but not peptide) bonds"/>
    <property type="evidence" value="ECO:0007669"/>
    <property type="project" value="InterPro"/>
</dbReference>
<gene>
    <name evidence="2" type="ORF">HMPREF9460_02725</name>
</gene>
<dbReference type="InterPro" id="IPR033932">
    <property type="entry name" value="YtcJ-like"/>
</dbReference>
<proteinExistence type="predicted"/>
<organism evidence="2 3">
    <name type="scientific">Flavonifractor plautii 1_3_50AFAA</name>
    <dbReference type="NCBI Taxonomy" id="742738"/>
    <lineage>
        <taxon>Bacteria</taxon>
        <taxon>Bacillati</taxon>
        <taxon>Bacillota</taxon>
        <taxon>Clostridia</taxon>
        <taxon>Eubacteriales</taxon>
        <taxon>Oscillospiraceae</taxon>
        <taxon>Flavonifractor</taxon>
    </lineage>
</organism>
<protein>
    <recommendedName>
        <fullName evidence="1">Amidohydrolase 3 domain-containing protein</fullName>
    </recommendedName>
</protein>
<evidence type="ECO:0000313" key="2">
    <source>
        <dbReference type="EMBL" id="KGF54566.1"/>
    </source>
</evidence>
<name>A0A096B6E6_FLAPL</name>
<dbReference type="Gene3D" id="3.20.20.140">
    <property type="entry name" value="Metal-dependent hydrolases"/>
    <property type="match status" value="1"/>
</dbReference>
<dbReference type="InterPro" id="IPR032466">
    <property type="entry name" value="Metal_Hydrolase"/>
</dbReference>